<keyword evidence="3" id="KW-1185">Reference proteome</keyword>
<dbReference type="EMBL" id="JARVKM010000251">
    <property type="protein sequence ID" value="KAK9769075.1"/>
    <property type="molecule type" value="Genomic_DNA"/>
</dbReference>
<protein>
    <submittedName>
        <fullName evidence="2">Uncharacterized protein</fullName>
    </submittedName>
</protein>
<evidence type="ECO:0000313" key="2">
    <source>
        <dbReference type="EMBL" id="KAK9769075.1"/>
    </source>
</evidence>
<sequence>MATSKSGPTNFRTYEAQARLLAAVIATAKPKLDYKAIARHIGSDATPAAVDHRLRPLKQLAKLQAKCLDEGKDPMDLPIEKAEIQKLFGESTAGGLEFHFREVKATGKAQLDAVKNNKDPTEVPVGPQTRQLPKGTKAKVQRSAPTTPATVRKRAAPTSGLATTGGRARKQPRHNADAVDSDQNSPDEDYDVLDQDTPSKPKPRAARNPSYTVNNSTTNSEEDSPLAAPQSYARTQAENQARARAEMQAEAFQGRPYGAHIDFAADAAPARGSYRNNSTAQHQSIFGGPSATWPNNTAGPPNPTLAAAPAHGDDELMEINQVQFSAGDVTGNGNNSHNRPGDLSAIKSDPFETDNSDFIDMTLSNQDDQLWGNHPSSVSSSLQRNQGWGNFHTDSYGDGEI</sequence>
<evidence type="ECO:0000256" key="1">
    <source>
        <dbReference type="SAM" id="MobiDB-lite"/>
    </source>
</evidence>
<evidence type="ECO:0000313" key="3">
    <source>
        <dbReference type="Proteomes" id="UP001465668"/>
    </source>
</evidence>
<name>A0ABR2X5M0_9PEZI</name>
<accession>A0ABR2X5M0</accession>
<feature type="region of interest" description="Disordered" evidence="1">
    <location>
        <begin position="326"/>
        <end position="401"/>
    </location>
</feature>
<reference evidence="2 3" key="1">
    <citation type="submission" date="2024-02" db="EMBL/GenBank/DDBJ databases">
        <title>First draft genome assembly of two strains of Seiridium cardinale.</title>
        <authorList>
            <person name="Emiliani G."/>
            <person name="Scali E."/>
        </authorList>
    </citation>
    <scope>NUCLEOTIDE SEQUENCE [LARGE SCALE GENOMIC DNA]</scope>
    <source>
        <strain evidence="2 3">BM-138-000479</strain>
    </source>
</reference>
<dbReference type="Proteomes" id="UP001465668">
    <property type="component" value="Unassembled WGS sequence"/>
</dbReference>
<feature type="compositionally biased region" description="Polar residues" evidence="1">
    <location>
        <begin position="362"/>
        <end position="388"/>
    </location>
</feature>
<proteinExistence type="predicted"/>
<feature type="compositionally biased region" description="Acidic residues" evidence="1">
    <location>
        <begin position="185"/>
        <end position="194"/>
    </location>
</feature>
<feature type="compositionally biased region" description="Polar residues" evidence="1">
    <location>
        <begin position="209"/>
        <end position="219"/>
    </location>
</feature>
<comment type="caution">
    <text evidence="2">The sequence shown here is derived from an EMBL/GenBank/DDBJ whole genome shotgun (WGS) entry which is preliminary data.</text>
</comment>
<gene>
    <name evidence="2" type="ORF">SCAR479_02319</name>
</gene>
<organism evidence="2 3">
    <name type="scientific">Seiridium cardinale</name>
    <dbReference type="NCBI Taxonomy" id="138064"/>
    <lineage>
        <taxon>Eukaryota</taxon>
        <taxon>Fungi</taxon>
        <taxon>Dikarya</taxon>
        <taxon>Ascomycota</taxon>
        <taxon>Pezizomycotina</taxon>
        <taxon>Sordariomycetes</taxon>
        <taxon>Xylariomycetidae</taxon>
        <taxon>Amphisphaeriales</taxon>
        <taxon>Sporocadaceae</taxon>
        <taxon>Seiridium</taxon>
    </lineage>
</organism>
<feature type="region of interest" description="Disordered" evidence="1">
    <location>
        <begin position="111"/>
        <end position="247"/>
    </location>
</feature>